<comment type="caution">
    <text evidence="2">The sequence shown here is derived from an EMBL/GenBank/DDBJ whole genome shotgun (WGS) entry which is preliminary data.</text>
</comment>
<protein>
    <submittedName>
        <fullName evidence="2">Uncharacterized protein</fullName>
    </submittedName>
</protein>
<dbReference type="AlphaFoldDB" id="A0A2P5ETV3"/>
<proteinExistence type="predicted"/>
<sequence>MFMDLAKQRSREEKLSPGGPFENGVAVFWSVSAVPAIIVMRTSGGGPPERRVKASRSIGHCTPCDTPISRMCRFLVRSVSSPRSWRIEEFAMLLGKANQGLTS</sequence>
<name>A0A2P5ETV3_TREOI</name>
<evidence type="ECO:0000256" key="1">
    <source>
        <dbReference type="SAM" id="MobiDB-lite"/>
    </source>
</evidence>
<reference evidence="3" key="1">
    <citation type="submission" date="2016-06" db="EMBL/GenBank/DDBJ databases">
        <title>Parallel loss of symbiosis genes in relatives of nitrogen-fixing non-legume Parasponia.</title>
        <authorList>
            <person name="Van Velzen R."/>
            <person name="Holmer R."/>
            <person name="Bu F."/>
            <person name="Rutten L."/>
            <person name="Van Zeijl A."/>
            <person name="Liu W."/>
            <person name="Santuari L."/>
            <person name="Cao Q."/>
            <person name="Sharma T."/>
            <person name="Shen D."/>
            <person name="Roswanjaya Y."/>
            <person name="Wardhani T."/>
            <person name="Kalhor M.S."/>
            <person name="Jansen J."/>
            <person name="Van den Hoogen J."/>
            <person name="Gungor B."/>
            <person name="Hartog M."/>
            <person name="Hontelez J."/>
            <person name="Verver J."/>
            <person name="Yang W.-C."/>
            <person name="Schijlen E."/>
            <person name="Repin R."/>
            <person name="Schilthuizen M."/>
            <person name="Schranz E."/>
            <person name="Heidstra R."/>
            <person name="Miyata K."/>
            <person name="Fedorova E."/>
            <person name="Kohlen W."/>
            <person name="Bisseling T."/>
            <person name="Smit S."/>
            <person name="Geurts R."/>
        </authorList>
    </citation>
    <scope>NUCLEOTIDE SEQUENCE [LARGE SCALE GENOMIC DNA]</scope>
    <source>
        <strain evidence="3">cv. RG33-2</strain>
    </source>
</reference>
<keyword evidence="3" id="KW-1185">Reference proteome</keyword>
<evidence type="ECO:0000313" key="3">
    <source>
        <dbReference type="Proteomes" id="UP000237000"/>
    </source>
</evidence>
<organism evidence="2 3">
    <name type="scientific">Trema orientale</name>
    <name type="common">Charcoal tree</name>
    <name type="synonym">Celtis orientalis</name>
    <dbReference type="NCBI Taxonomy" id="63057"/>
    <lineage>
        <taxon>Eukaryota</taxon>
        <taxon>Viridiplantae</taxon>
        <taxon>Streptophyta</taxon>
        <taxon>Embryophyta</taxon>
        <taxon>Tracheophyta</taxon>
        <taxon>Spermatophyta</taxon>
        <taxon>Magnoliopsida</taxon>
        <taxon>eudicotyledons</taxon>
        <taxon>Gunneridae</taxon>
        <taxon>Pentapetalae</taxon>
        <taxon>rosids</taxon>
        <taxon>fabids</taxon>
        <taxon>Rosales</taxon>
        <taxon>Cannabaceae</taxon>
        <taxon>Trema</taxon>
    </lineage>
</organism>
<feature type="compositionally biased region" description="Basic and acidic residues" evidence="1">
    <location>
        <begin position="1"/>
        <end position="15"/>
    </location>
</feature>
<gene>
    <name evidence="2" type="ORF">TorRG33x02_153180</name>
</gene>
<dbReference type="Proteomes" id="UP000237000">
    <property type="component" value="Unassembled WGS sequence"/>
</dbReference>
<dbReference type="OrthoDB" id="10272826at2759"/>
<accession>A0A2P5ETV3</accession>
<evidence type="ECO:0000313" key="2">
    <source>
        <dbReference type="EMBL" id="PON88935.1"/>
    </source>
</evidence>
<dbReference type="InParanoid" id="A0A2P5ETV3"/>
<feature type="region of interest" description="Disordered" evidence="1">
    <location>
        <begin position="1"/>
        <end position="20"/>
    </location>
</feature>
<dbReference type="EMBL" id="JXTC01000100">
    <property type="protein sequence ID" value="PON88935.1"/>
    <property type="molecule type" value="Genomic_DNA"/>
</dbReference>